<feature type="chain" id="PRO_5014362635" description="Secreted protein" evidence="1">
    <location>
        <begin position="26"/>
        <end position="80"/>
    </location>
</feature>
<keyword evidence="1" id="KW-0732">Signal</keyword>
<feature type="signal peptide" evidence="1">
    <location>
        <begin position="1"/>
        <end position="25"/>
    </location>
</feature>
<evidence type="ECO:0000256" key="1">
    <source>
        <dbReference type="SAM" id="SignalP"/>
    </source>
</evidence>
<dbReference type="AlphaFoldDB" id="A0A2J7ZT70"/>
<dbReference type="Proteomes" id="UP000236333">
    <property type="component" value="Unassembled WGS sequence"/>
</dbReference>
<evidence type="ECO:0008006" key="4">
    <source>
        <dbReference type="Google" id="ProtNLM"/>
    </source>
</evidence>
<organism evidence="2 3">
    <name type="scientific">Tetrabaena socialis</name>
    <dbReference type="NCBI Taxonomy" id="47790"/>
    <lineage>
        <taxon>Eukaryota</taxon>
        <taxon>Viridiplantae</taxon>
        <taxon>Chlorophyta</taxon>
        <taxon>core chlorophytes</taxon>
        <taxon>Chlorophyceae</taxon>
        <taxon>CS clade</taxon>
        <taxon>Chlamydomonadales</taxon>
        <taxon>Tetrabaenaceae</taxon>
        <taxon>Tetrabaena</taxon>
    </lineage>
</organism>
<name>A0A2J7ZT70_9CHLO</name>
<reference evidence="2 3" key="1">
    <citation type="journal article" date="2017" name="Mol. Biol. Evol.">
        <title>The 4-celled Tetrabaena socialis nuclear genome reveals the essential components for genetic control of cell number at the origin of multicellularity in the volvocine lineage.</title>
        <authorList>
            <person name="Featherston J."/>
            <person name="Arakaki Y."/>
            <person name="Hanschen E.R."/>
            <person name="Ferris P.J."/>
            <person name="Michod R.E."/>
            <person name="Olson B.J.S.C."/>
            <person name="Nozaki H."/>
            <person name="Durand P.M."/>
        </authorList>
    </citation>
    <scope>NUCLEOTIDE SEQUENCE [LARGE SCALE GENOMIC DNA]</scope>
    <source>
        <strain evidence="2 3">NIES-571</strain>
    </source>
</reference>
<protein>
    <recommendedName>
        <fullName evidence="4">Secreted protein</fullName>
    </recommendedName>
</protein>
<accession>A0A2J7ZT70</accession>
<comment type="caution">
    <text evidence="2">The sequence shown here is derived from an EMBL/GenBank/DDBJ whole genome shotgun (WGS) entry which is preliminary data.</text>
</comment>
<keyword evidence="3" id="KW-1185">Reference proteome</keyword>
<proteinExistence type="predicted"/>
<evidence type="ECO:0000313" key="2">
    <source>
        <dbReference type="EMBL" id="PNH03458.1"/>
    </source>
</evidence>
<sequence length="80" mass="8174">MWSVGCKLRCLLVAAVLSLCRFGSGGRGPGSVASSALQRWRLVIWRPRRGSATGGLAVASGAIHGGAGRAPRRATSSVAL</sequence>
<gene>
    <name evidence="2" type="ORF">TSOC_010479</name>
</gene>
<dbReference type="EMBL" id="PGGS01000500">
    <property type="protein sequence ID" value="PNH03458.1"/>
    <property type="molecule type" value="Genomic_DNA"/>
</dbReference>
<evidence type="ECO:0000313" key="3">
    <source>
        <dbReference type="Proteomes" id="UP000236333"/>
    </source>
</evidence>